<reference evidence="7" key="1">
    <citation type="submission" date="2016-01" db="EMBL/GenBank/DDBJ databases">
        <authorList>
            <person name="Mitreva M."/>
            <person name="Pepin K.H."/>
            <person name="Mihindukulasuriya K.A."/>
            <person name="Fulton R."/>
            <person name="Fronick C."/>
            <person name="O'Laughlin M."/>
            <person name="Miner T."/>
            <person name="Herter B."/>
            <person name="Rosa B.A."/>
            <person name="Cordes M."/>
            <person name="Tomlinson C."/>
            <person name="Wollam A."/>
            <person name="Palsikar V.B."/>
            <person name="Mardis E.R."/>
            <person name="Wilson R.K."/>
        </authorList>
    </citation>
    <scope>NUCLEOTIDE SEQUENCE [LARGE SCALE GENOMIC DNA]</scope>
    <source>
        <strain evidence="7">KA00182</strain>
    </source>
</reference>
<dbReference type="AlphaFoldDB" id="A0A134CEY6"/>
<dbReference type="Gene3D" id="1.10.8.60">
    <property type="match status" value="1"/>
</dbReference>
<proteinExistence type="predicted"/>
<keyword evidence="1" id="KW-0808">Transferase</keyword>
<evidence type="ECO:0000256" key="4">
    <source>
        <dbReference type="ARBA" id="ARBA00022932"/>
    </source>
</evidence>
<keyword evidence="3" id="KW-0235">DNA replication</keyword>
<dbReference type="GO" id="GO:0009360">
    <property type="term" value="C:DNA polymerase III complex"/>
    <property type="evidence" value="ECO:0007669"/>
    <property type="project" value="InterPro"/>
</dbReference>
<sequence>MNGICFVLGQEEYLLEQGKKSFLQACSTRLKAEIRVHTYGAAATMQEVVEMLESTDLFGGKDIVIWQQPSVIRGKHKGASRKKLTSQEEWFIDKVTSLAETSGLLFYIEGTVDEKDPLFKALLPFASVVRCNPLEVSDILTFIQQYLQQQGHRLLPAGRTYLQALFSTWETLPLRYIVSELERLCLIIEPHQDIRKEDVDHLFVDNMDKKLFTFMDYFFAQQQEKIQPFCASLFNSKQYIKNLGTLGRTVRLMIAYKELQAMRMGEKQLLEIMQEINMGRPMRGELWHIKQKGKNWSIASLRALSLFLFHLQFDIRQGVLSIDDIEPLLCSACKPNYHSIL</sequence>
<evidence type="ECO:0000256" key="2">
    <source>
        <dbReference type="ARBA" id="ARBA00022695"/>
    </source>
</evidence>
<gene>
    <name evidence="6" type="ORF">HMPREF3182_01175</name>
</gene>
<dbReference type="PANTHER" id="PTHR34388:SF1">
    <property type="entry name" value="DNA POLYMERASE III SUBUNIT DELTA"/>
    <property type="match status" value="1"/>
</dbReference>
<dbReference type="EMBL" id="LSDT01000044">
    <property type="protein sequence ID" value="KXB90750.1"/>
    <property type="molecule type" value="Genomic_DNA"/>
</dbReference>
<dbReference type="GO" id="GO:0003887">
    <property type="term" value="F:DNA-directed DNA polymerase activity"/>
    <property type="evidence" value="ECO:0007669"/>
    <property type="project" value="UniProtKB-KW"/>
</dbReference>
<dbReference type="InterPro" id="IPR027417">
    <property type="entry name" value="P-loop_NTPase"/>
</dbReference>
<dbReference type="GO" id="GO:0003677">
    <property type="term" value="F:DNA binding"/>
    <property type="evidence" value="ECO:0007669"/>
    <property type="project" value="InterPro"/>
</dbReference>
<dbReference type="Pfam" id="PF06144">
    <property type="entry name" value="DNA_pol3_delta"/>
    <property type="match status" value="1"/>
</dbReference>
<dbReference type="Gene3D" id="3.40.50.300">
    <property type="entry name" value="P-loop containing nucleotide triphosphate hydrolases"/>
    <property type="match status" value="1"/>
</dbReference>
<accession>A0A134CEY6</accession>
<protein>
    <submittedName>
        <fullName evidence="6">Putative DNA polymerase III, delta subunit</fullName>
    </submittedName>
</protein>
<dbReference type="RefSeq" id="WP_062486009.1">
    <property type="nucleotide sequence ID" value="NZ_KQ960952.1"/>
</dbReference>
<organism evidence="6 7">
    <name type="scientific">Megasphaera hutchinsoni</name>
    <dbReference type="NCBI Taxonomy" id="1588748"/>
    <lineage>
        <taxon>Bacteria</taxon>
        <taxon>Bacillati</taxon>
        <taxon>Bacillota</taxon>
        <taxon>Negativicutes</taxon>
        <taxon>Veillonellales</taxon>
        <taxon>Veillonellaceae</taxon>
        <taxon>Megasphaera</taxon>
    </lineage>
</organism>
<dbReference type="PANTHER" id="PTHR34388">
    <property type="entry name" value="DNA POLYMERASE III SUBUNIT DELTA"/>
    <property type="match status" value="1"/>
</dbReference>
<evidence type="ECO:0000256" key="3">
    <source>
        <dbReference type="ARBA" id="ARBA00022705"/>
    </source>
</evidence>
<evidence type="ECO:0000313" key="6">
    <source>
        <dbReference type="EMBL" id="KXB90750.1"/>
    </source>
</evidence>
<feature type="domain" description="DNA polymerase III delta N-terminal" evidence="5">
    <location>
        <begin position="7"/>
        <end position="132"/>
    </location>
</feature>
<evidence type="ECO:0000256" key="1">
    <source>
        <dbReference type="ARBA" id="ARBA00022679"/>
    </source>
</evidence>
<dbReference type="GO" id="GO:0006261">
    <property type="term" value="P:DNA-templated DNA replication"/>
    <property type="evidence" value="ECO:0007669"/>
    <property type="project" value="TreeGrafter"/>
</dbReference>
<dbReference type="SUPFAM" id="SSF52540">
    <property type="entry name" value="P-loop containing nucleoside triphosphate hydrolases"/>
    <property type="match status" value="1"/>
</dbReference>
<dbReference type="InterPro" id="IPR005790">
    <property type="entry name" value="DNA_polIII_delta"/>
</dbReference>
<name>A0A134CEY6_9FIRM</name>
<comment type="caution">
    <text evidence="6">The sequence shown here is derived from an EMBL/GenBank/DDBJ whole genome shotgun (WGS) entry which is preliminary data.</text>
</comment>
<dbReference type="PATRIC" id="fig|1588748.3.peg.1134"/>
<dbReference type="Proteomes" id="UP000070160">
    <property type="component" value="Unassembled WGS sequence"/>
</dbReference>
<keyword evidence="4" id="KW-0239">DNA-directed DNA polymerase</keyword>
<keyword evidence="2" id="KW-0548">Nucleotidyltransferase</keyword>
<dbReference type="InterPro" id="IPR010372">
    <property type="entry name" value="DNA_pol3_delta_N"/>
</dbReference>
<evidence type="ECO:0000259" key="5">
    <source>
        <dbReference type="Pfam" id="PF06144"/>
    </source>
</evidence>
<evidence type="ECO:0000313" key="7">
    <source>
        <dbReference type="Proteomes" id="UP000070160"/>
    </source>
</evidence>
<dbReference type="STRING" id="1588748.HMPREF3182_01175"/>
<dbReference type="NCBIfam" id="TIGR01128">
    <property type="entry name" value="holA"/>
    <property type="match status" value="1"/>
</dbReference>
<keyword evidence="7" id="KW-1185">Reference proteome</keyword>